<keyword evidence="4" id="KW-1185">Reference proteome</keyword>
<evidence type="ECO:0000313" key="3">
    <source>
        <dbReference type="EMBL" id="KAL2512155.1"/>
    </source>
</evidence>
<proteinExistence type="predicted"/>
<feature type="compositionally biased region" description="Basic and acidic residues" evidence="1">
    <location>
        <begin position="1"/>
        <end position="10"/>
    </location>
</feature>
<dbReference type="AlphaFoldDB" id="A0ABD1THG4"/>
<dbReference type="EMBL" id="JBFOLK010000005">
    <property type="protein sequence ID" value="KAL2512155.1"/>
    <property type="molecule type" value="Genomic_DNA"/>
</dbReference>
<name>A0ABD1THG4_9LAMI</name>
<reference evidence="4" key="2">
    <citation type="submission" date="2024-07" db="EMBL/GenBank/DDBJ databases">
        <title>Two chromosome-level genome assemblies of Korean endemic species Abeliophyllum distichum and Forsythia ovata (Oleaceae).</title>
        <authorList>
            <person name="Jang H."/>
        </authorList>
    </citation>
    <scope>NUCLEOTIDE SEQUENCE [LARGE SCALE GENOMIC DNA]</scope>
</reference>
<feature type="region of interest" description="Disordered" evidence="1">
    <location>
        <begin position="1"/>
        <end position="75"/>
    </location>
</feature>
<feature type="region of interest" description="Disordered" evidence="1">
    <location>
        <begin position="108"/>
        <end position="153"/>
    </location>
</feature>
<dbReference type="EMBL" id="JBFOLK010000154">
    <property type="protein sequence ID" value="KAL2455857.1"/>
    <property type="molecule type" value="Genomic_DNA"/>
</dbReference>
<accession>A0ABD1THG4</accession>
<comment type="caution">
    <text evidence="3">The sequence shown here is derived from an EMBL/GenBank/DDBJ whole genome shotgun (WGS) entry which is preliminary data.</text>
</comment>
<protein>
    <submittedName>
        <fullName evidence="3">Uncharacterized protein</fullName>
    </submittedName>
</protein>
<evidence type="ECO:0000256" key="1">
    <source>
        <dbReference type="SAM" id="MobiDB-lite"/>
    </source>
</evidence>
<dbReference type="Proteomes" id="UP001604336">
    <property type="component" value="Unassembled WGS sequence"/>
</dbReference>
<sequence length="153" mass="16417">MSSEHDDSHNQSDPGTNPEVMDKALSLLSSSPSIEEQKDVDQGPTVACPSPVSTSEMGKKIGAMPKAKAEKERRGIEIPKMRGLLYKRDVPTAQRLDEELKCSVNAASMGSGLRAPGPEERADDLPECPMSENSEQLVPDGGGLHVVEGGRHR</sequence>
<evidence type="ECO:0000313" key="4">
    <source>
        <dbReference type="Proteomes" id="UP001604336"/>
    </source>
</evidence>
<evidence type="ECO:0000313" key="2">
    <source>
        <dbReference type="EMBL" id="KAL2455857.1"/>
    </source>
</evidence>
<reference evidence="3" key="1">
    <citation type="submission" date="2024-07" db="EMBL/GenBank/DDBJ databases">
        <title>Two chromosome-level genome assemblies of Korean endemic species Abeliophyllum distichum and Forsythia ovata (Oleaceae).</title>
        <authorList>
            <person name="Mun J.H."/>
        </authorList>
    </citation>
    <scope>NUCLEOTIDE SEQUENCE</scope>
    <source>
        <strain evidence="3">KNKB198505000391</strain>
        <tissue evidence="3">Leaf</tissue>
    </source>
</reference>
<organism evidence="3 4">
    <name type="scientific">Abeliophyllum distichum</name>
    <dbReference type="NCBI Taxonomy" id="126358"/>
    <lineage>
        <taxon>Eukaryota</taxon>
        <taxon>Viridiplantae</taxon>
        <taxon>Streptophyta</taxon>
        <taxon>Embryophyta</taxon>
        <taxon>Tracheophyta</taxon>
        <taxon>Spermatophyta</taxon>
        <taxon>Magnoliopsida</taxon>
        <taxon>eudicotyledons</taxon>
        <taxon>Gunneridae</taxon>
        <taxon>Pentapetalae</taxon>
        <taxon>asterids</taxon>
        <taxon>lamiids</taxon>
        <taxon>Lamiales</taxon>
        <taxon>Oleaceae</taxon>
        <taxon>Forsythieae</taxon>
        <taxon>Abeliophyllum</taxon>
    </lineage>
</organism>
<gene>
    <name evidence="3" type="ORF">Adt_17755</name>
    <name evidence="2" type="ORF">Adt_47071</name>
</gene>